<feature type="compositionally biased region" description="Basic and acidic residues" evidence="2">
    <location>
        <begin position="218"/>
        <end position="230"/>
    </location>
</feature>
<feature type="compositionally biased region" description="Basic and acidic residues" evidence="2">
    <location>
        <begin position="635"/>
        <end position="647"/>
    </location>
</feature>
<feature type="compositionally biased region" description="Polar residues" evidence="2">
    <location>
        <begin position="711"/>
        <end position="725"/>
    </location>
</feature>
<feature type="region of interest" description="Disordered" evidence="2">
    <location>
        <begin position="1"/>
        <end position="93"/>
    </location>
</feature>
<feature type="compositionally biased region" description="Polar residues" evidence="2">
    <location>
        <begin position="400"/>
        <end position="416"/>
    </location>
</feature>
<feature type="compositionally biased region" description="Basic and acidic residues" evidence="2">
    <location>
        <begin position="33"/>
        <end position="47"/>
    </location>
</feature>
<protein>
    <submittedName>
        <fullName evidence="6">Centromere protein J</fullName>
    </submittedName>
</protein>
<proteinExistence type="inferred from homology"/>
<dbReference type="InterPro" id="IPR047002">
    <property type="entry name" value="Tcp10_C_sf"/>
</dbReference>
<feature type="region of interest" description="Disordered" evidence="2">
    <location>
        <begin position="218"/>
        <end position="253"/>
    </location>
</feature>
<evidence type="ECO:0000256" key="1">
    <source>
        <dbReference type="ARBA" id="ARBA00005627"/>
    </source>
</evidence>
<gene>
    <name evidence="6" type="primary">si:ch211-140l13.3</name>
</gene>
<accession>A0A8U0P694</accession>
<name>A0A8U0P694_SALNM</name>
<evidence type="ECO:0000313" key="5">
    <source>
        <dbReference type="Proteomes" id="UP000808372"/>
    </source>
</evidence>
<dbReference type="Pfam" id="PF25779">
    <property type="entry name" value="Tubulin-bind_CPAP"/>
    <property type="match status" value="1"/>
</dbReference>
<feature type="region of interest" description="Disordered" evidence="2">
    <location>
        <begin position="511"/>
        <end position="725"/>
    </location>
</feature>
<evidence type="ECO:0000256" key="2">
    <source>
        <dbReference type="SAM" id="MobiDB-lite"/>
    </source>
</evidence>
<feature type="compositionally biased region" description="Basic and acidic residues" evidence="2">
    <location>
        <begin position="68"/>
        <end position="78"/>
    </location>
</feature>
<feature type="domain" description="Centromere protein J C-terminal" evidence="3">
    <location>
        <begin position="1212"/>
        <end position="1243"/>
    </location>
</feature>
<feature type="region of interest" description="Disordered" evidence="2">
    <location>
        <begin position="998"/>
        <end position="1061"/>
    </location>
</feature>
<sequence length="1255" mass="139920">MSAEIPMDNNSLRTWSAGGSFEPEADLGQVPRQEPHNTGTHDMDNQRTHLNPHAAELGSSPLSPSHSLSHDAVHRENPQEAASDSNSSLQTTRQLMLQRALQQGPGQQEQLVQQQVEQLHRVVQEQSRLLSLMGPGLLLSPSLSAQWLGLMPALAAGVDTSGLSANPQRSNQRSNVYASPPSGDGWLPKTCPVLTHSLHESILPNKDGREQRNLSPIKEEAAEQGEDKEVCTVSPFGTRRQPPRNPEDRPIRPAVKEREKTFQEFVEEQLKVDEYAQQNNKQDSREARRVAEGRYFLKKGKGVSRIERGKDSVQQKTWRRASLSLSQQPRKVSCGSQQRRSSAPSLQLSDRTGHRVKPLLISQRSCPALTESWEKTTGPATRERDNRVNQTARHKRTPKPTENTQSKATENTASSVDTRERRDLLGITTSRKRLVRSPCLTSVELSDEVVSQNHVYAAMRDLVHKQLEVKEPHLALQPFDSTTQPNNMGQPKVKPQAVNVGFKTVNDHIVRVTDNGPVSSGTADGENVTHSNFTNISKSQSGSTAVMSLLSLSSSNSDEDEDNPNSQCHQQPTLPSPPRLGHKDQNLDLSDGDYASDAPSEAGDSLPSRPFLTHGPTRHHHHHPSSSCSSSDSDTELRDINWHKTEPRPLYPQSARKTSTERALPLGSSSSRGTDIKSKRPSSAELKPSIVPKVTARTKETVKSRHHQGSKRANQTVSKPHSSNLFGIKAEENHDLLDKMKTEQERAMELLRKRMDQIECCDRDGHHSSYGSPFAHTEGQVLKNQPFSPKLDVGDGQDLRQQILALQEQFSKRESHWSQAHHLLQNQVEALTRENVELRDKLSAPEHGHQEAGRSPDRVTASHIGAESAVSEDIHRATSQRIRERRSSSCSSHSGNPARRSTVGSFPAAKSKVQIPEQRKLSHMVSEPAPSVVHSRSATPSFNKPPVQKSAAYSKMDTPYHNYPTNAQSTRDWGPASLSLSSNSVSFEDTHRTNDCLLKQRKSNRDQGLGWSVEKETDAKGRQSRSATPSVSKYSSSESEHREPRLNPGAMSGNSTHTTHNGINNDVCEEIHYPDGKIEQLFSNGWRVFTFRNGTRKEITADQKSVTVTFFNGDVKHILADGKVVYYYADAQTTHTTYPTGLEVLQFPNKQMEKHHPDGKREIVFPDQTIKYLYPDGREESIFPDGTVVKLSESGEKTVEFNNGQREIHTSQYKRREYPDGTLKTVYSNGRQETKFPSGRVRIKDKDGIVIIDKK</sequence>
<dbReference type="InterPro" id="IPR058029">
    <property type="entry name" value="Tubulin-bd_CENPJ"/>
</dbReference>
<feature type="compositionally biased region" description="Polar residues" evidence="2">
    <location>
        <begin position="164"/>
        <end position="177"/>
    </location>
</feature>
<organism evidence="5 6">
    <name type="scientific">Salvelinus namaycush</name>
    <name type="common">Lake trout</name>
    <name type="synonym">Salmo namaycush</name>
    <dbReference type="NCBI Taxonomy" id="8040"/>
    <lineage>
        <taxon>Eukaryota</taxon>
        <taxon>Metazoa</taxon>
        <taxon>Chordata</taxon>
        <taxon>Craniata</taxon>
        <taxon>Vertebrata</taxon>
        <taxon>Euteleostomi</taxon>
        <taxon>Actinopterygii</taxon>
        <taxon>Neopterygii</taxon>
        <taxon>Teleostei</taxon>
        <taxon>Protacanthopterygii</taxon>
        <taxon>Salmoniformes</taxon>
        <taxon>Salmonidae</taxon>
        <taxon>Salmoninae</taxon>
        <taxon>Salvelinus</taxon>
    </lineage>
</organism>
<feature type="compositionally biased region" description="Basic and acidic residues" evidence="2">
    <location>
        <begin position="844"/>
        <end position="857"/>
    </location>
</feature>
<feature type="domain" description="Centromere protein J C-terminal" evidence="3">
    <location>
        <begin position="1175"/>
        <end position="1209"/>
    </location>
</feature>
<feature type="domain" description="Centromere protein J C-terminal" evidence="3">
    <location>
        <begin position="1139"/>
        <end position="1167"/>
    </location>
</feature>
<evidence type="ECO:0000259" key="4">
    <source>
        <dbReference type="Pfam" id="PF25779"/>
    </source>
</evidence>
<feature type="compositionally biased region" description="Polar residues" evidence="2">
    <location>
        <begin position="80"/>
        <end position="93"/>
    </location>
</feature>
<feature type="domain" description="Centromere protein J C-terminal" evidence="3">
    <location>
        <begin position="1066"/>
        <end position="1099"/>
    </location>
</feature>
<dbReference type="PANTHER" id="PTHR10331:SF28">
    <property type="entry name" value="CENTROMERE PROTEIN J-LIKE"/>
    <property type="match status" value="1"/>
</dbReference>
<dbReference type="AlphaFoldDB" id="A0A8U0P694"/>
<dbReference type="RefSeq" id="XP_038819057.1">
    <property type="nucleotide sequence ID" value="XM_038963129.1"/>
</dbReference>
<evidence type="ECO:0000259" key="3">
    <source>
        <dbReference type="Pfam" id="PF07202"/>
    </source>
</evidence>
<feature type="compositionally biased region" description="Basic and acidic residues" evidence="2">
    <location>
        <begin position="304"/>
        <end position="313"/>
    </location>
</feature>
<dbReference type="InterPro" id="IPR026581">
    <property type="entry name" value="TCP10L/CENPJ"/>
</dbReference>
<dbReference type="PANTHER" id="PTHR10331">
    <property type="entry name" value="T COMPLEX PROTEIN 10"/>
    <property type="match status" value="1"/>
</dbReference>
<feature type="compositionally biased region" description="Polar residues" evidence="2">
    <location>
        <begin position="323"/>
        <end position="350"/>
    </location>
</feature>
<feature type="compositionally biased region" description="Polar residues" evidence="2">
    <location>
        <begin position="1052"/>
        <end position="1061"/>
    </location>
</feature>
<feature type="compositionally biased region" description="Basic and acidic residues" evidence="2">
    <location>
        <begin position="872"/>
        <end position="887"/>
    </location>
</feature>
<feature type="domain" description="CENPJ tubulin-binding region" evidence="4">
    <location>
        <begin position="245"/>
        <end position="307"/>
    </location>
</feature>
<reference evidence="6" key="1">
    <citation type="submission" date="2025-08" db="UniProtKB">
        <authorList>
            <consortium name="RefSeq"/>
        </authorList>
    </citation>
    <scope>IDENTIFICATION</scope>
    <source>
        <tissue evidence="6">White muscle</tissue>
    </source>
</reference>
<evidence type="ECO:0000313" key="6">
    <source>
        <dbReference type="RefSeq" id="XP_038819057.1"/>
    </source>
</evidence>
<dbReference type="Gene3D" id="2.60.450.20">
    <property type="match status" value="1"/>
</dbReference>
<dbReference type="GeneID" id="120019716"/>
<dbReference type="KEGG" id="snh:120019716"/>
<feature type="region of interest" description="Disordered" evidence="2">
    <location>
        <begin position="844"/>
        <end position="949"/>
    </location>
</feature>
<dbReference type="Pfam" id="PF07202">
    <property type="entry name" value="Tcp10_C"/>
    <property type="match status" value="4"/>
</dbReference>
<dbReference type="Proteomes" id="UP000808372">
    <property type="component" value="Chromosome 24"/>
</dbReference>
<feature type="region of interest" description="Disordered" evidence="2">
    <location>
        <begin position="164"/>
        <end position="183"/>
    </location>
</feature>
<feature type="region of interest" description="Disordered" evidence="2">
    <location>
        <begin position="303"/>
        <end position="416"/>
    </location>
</feature>
<dbReference type="InterPro" id="IPR009852">
    <property type="entry name" value="CENPJ_C_dom"/>
</dbReference>
<feature type="compositionally biased region" description="Polar residues" evidence="2">
    <location>
        <begin position="516"/>
        <end position="546"/>
    </location>
</feature>
<keyword evidence="5" id="KW-1185">Reference proteome</keyword>
<comment type="similarity">
    <text evidence="1">Belongs to the TCP10 family.</text>
</comment>